<keyword evidence="3" id="KW-1185">Reference proteome</keyword>
<accession>H6RRY3</accession>
<dbReference type="Proteomes" id="UP000007517">
    <property type="component" value="Chromosome"/>
</dbReference>
<evidence type="ECO:0000313" key="2">
    <source>
        <dbReference type="EMBL" id="CCG02977.1"/>
    </source>
</evidence>
<dbReference type="EMBL" id="FO117623">
    <property type="protein sequence ID" value="CCG02977.1"/>
    <property type="molecule type" value="Genomic_DNA"/>
</dbReference>
<protein>
    <submittedName>
        <fullName evidence="2">Uncharacterized protein</fullName>
    </submittedName>
</protein>
<dbReference type="KEGG" id="bsd:BLASA_2066"/>
<sequence length="149" mass="15611">MSAAQGPAPVGLPTLRAWRRTGLILCMAALVLLMVFVGAAIATGLETIVAVLGLSAFVFALIGLGFLRRAWSDPDVKDEPSVGRARQLSDVAMTTWGAAIIPNAILAWRPDLAETLNWLSAVSVVLGCVAVVAFIGMLAVAVRWSPSGR</sequence>
<dbReference type="STRING" id="1146883.BLASA_2066"/>
<dbReference type="RefSeq" id="WP_014375860.1">
    <property type="nucleotide sequence ID" value="NC_016943.1"/>
</dbReference>
<name>H6RRY3_BLASD</name>
<gene>
    <name evidence="2" type="ordered locus">BLASA_2066</name>
</gene>
<feature type="transmembrane region" description="Helical" evidence="1">
    <location>
        <begin position="48"/>
        <end position="67"/>
    </location>
</feature>
<evidence type="ECO:0000256" key="1">
    <source>
        <dbReference type="SAM" id="Phobius"/>
    </source>
</evidence>
<keyword evidence="1" id="KW-0812">Transmembrane</keyword>
<organism evidence="2 3">
    <name type="scientific">Blastococcus saxobsidens (strain DD2)</name>
    <dbReference type="NCBI Taxonomy" id="1146883"/>
    <lineage>
        <taxon>Bacteria</taxon>
        <taxon>Bacillati</taxon>
        <taxon>Actinomycetota</taxon>
        <taxon>Actinomycetes</taxon>
        <taxon>Geodermatophilales</taxon>
        <taxon>Geodermatophilaceae</taxon>
        <taxon>Blastococcus</taxon>
    </lineage>
</organism>
<evidence type="ECO:0000313" key="3">
    <source>
        <dbReference type="Proteomes" id="UP000007517"/>
    </source>
</evidence>
<proteinExistence type="predicted"/>
<dbReference type="HOGENOM" id="CLU_1746127_0_0_11"/>
<dbReference type="AlphaFoldDB" id="H6RRY3"/>
<keyword evidence="1" id="KW-0472">Membrane</keyword>
<reference evidence="2 3" key="1">
    <citation type="journal article" date="2012" name="J. Bacteriol.">
        <title>Genome Sequence of Blastococcus saxobsidens DD2, a Stone-Inhabiting Bacterium.</title>
        <authorList>
            <person name="Chouaia B."/>
            <person name="Crotti E."/>
            <person name="Brusetti L."/>
            <person name="Daffonchio D."/>
            <person name="Essoussi I."/>
            <person name="Nouioui I."/>
            <person name="Sbissi I."/>
            <person name="Ghodhbane-Gtari F."/>
            <person name="Gtari M."/>
            <person name="Vacherie B."/>
            <person name="Barbe V."/>
            <person name="Medigue C."/>
            <person name="Gury J."/>
            <person name="Pujic P."/>
            <person name="Normand P."/>
        </authorList>
    </citation>
    <scope>NUCLEOTIDE SEQUENCE [LARGE SCALE GENOMIC DNA]</scope>
    <source>
        <strain evidence="2 3">DD2</strain>
    </source>
</reference>
<feature type="transmembrane region" description="Helical" evidence="1">
    <location>
        <begin position="118"/>
        <end position="142"/>
    </location>
</feature>
<feature type="transmembrane region" description="Helical" evidence="1">
    <location>
        <begin position="88"/>
        <end position="106"/>
    </location>
</feature>
<feature type="transmembrane region" description="Helical" evidence="1">
    <location>
        <begin position="21"/>
        <end position="42"/>
    </location>
</feature>
<reference evidence="3" key="2">
    <citation type="submission" date="2012-02" db="EMBL/GenBank/DDBJ databases">
        <title>Complete genome sequence of Blastococcus saxobsidens strain DD2.</title>
        <authorList>
            <person name="Genoscope."/>
        </authorList>
    </citation>
    <scope>NUCLEOTIDE SEQUENCE [LARGE SCALE GENOMIC DNA]</scope>
    <source>
        <strain evidence="3">DD2</strain>
    </source>
</reference>
<keyword evidence="1" id="KW-1133">Transmembrane helix</keyword>